<gene>
    <name evidence="2" type="ORF">E2C06_33575</name>
</gene>
<dbReference type="SUPFAM" id="SSF143120">
    <property type="entry name" value="YefM-like"/>
    <property type="match status" value="1"/>
</dbReference>
<reference evidence="2 3" key="1">
    <citation type="journal article" date="2016" name="J. Microbiol.">
        <title>Dankookia rubra gen. nov., sp. nov., an alphaproteobacterium isolated from sediment of a shallow stream.</title>
        <authorList>
            <person name="Kim W.H."/>
            <person name="Kim D.H."/>
            <person name="Kang K."/>
            <person name="Ahn T.Y."/>
        </authorList>
    </citation>
    <scope>NUCLEOTIDE SEQUENCE [LARGE SCALE GENOMIC DNA]</scope>
    <source>
        <strain evidence="2 3">JCM30602</strain>
    </source>
</reference>
<organism evidence="2 3">
    <name type="scientific">Dankookia rubra</name>
    <dbReference type="NCBI Taxonomy" id="1442381"/>
    <lineage>
        <taxon>Bacteria</taxon>
        <taxon>Pseudomonadati</taxon>
        <taxon>Pseudomonadota</taxon>
        <taxon>Alphaproteobacteria</taxon>
        <taxon>Acetobacterales</taxon>
        <taxon>Roseomonadaceae</taxon>
        <taxon>Dankookia</taxon>
    </lineage>
</organism>
<dbReference type="Proteomes" id="UP000295096">
    <property type="component" value="Unassembled WGS sequence"/>
</dbReference>
<keyword evidence="3" id="KW-1185">Reference proteome</keyword>
<dbReference type="EMBL" id="SMSJ01000139">
    <property type="protein sequence ID" value="TDH58246.1"/>
    <property type="molecule type" value="Genomic_DNA"/>
</dbReference>
<evidence type="ECO:0000313" key="2">
    <source>
        <dbReference type="EMBL" id="TDH58246.1"/>
    </source>
</evidence>
<comment type="caution">
    <text evidence="2">The sequence shown here is derived from an EMBL/GenBank/DDBJ whole genome shotgun (WGS) entry which is preliminary data.</text>
</comment>
<name>A0A4R5Q6C0_9PROT</name>
<proteinExistence type="inferred from homology"/>
<protein>
    <submittedName>
        <fullName evidence="2">Type II toxin-antitoxin system Phd/YefM family antitoxin</fullName>
    </submittedName>
</protein>
<accession>A0A4R5Q6C0</accession>
<dbReference type="OrthoDB" id="165038at2"/>
<dbReference type="InterPro" id="IPR036165">
    <property type="entry name" value="YefM-like_sf"/>
</dbReference>
<dbReference type="AlphaFoldDB" id="A0A4R5Q6C0"/>
<sequence>MLEVSSAEVSKSFGVYREKAEGSRGAAPEPVRVLHYNKPAVVIVQADEYERLKRRDKMSLALEELPEDLIDQIASSTMDPRFDFLNAK</sequence>
<dbReference type="RefSeq" id="WP_133292911.1">
    <property type="nucleotide sequence ID" value="NZ_SMSJ01000139.1"/>
</dbReference>
<evidence type="ECO:0000313" key="3">
    <source>
        <dbReference type="Proteomes" id="UP000295096"/>
    </source>
</evidence>
<comment type="similarity">
    <text evidence="1">Belongs to the phD/YefM antitoxin family.</text>
</comment>
<evidence type="ECO:0000256" key="1">
    <source>
        <dbReference type="ARBA" id="ARBA00009981"/>
    </source>
</evidence>